<dbReference type="GO" id="GO:0019594">
    <property type="term" value="P:mannitol metabolic process"/>
    <property type="evidence" value="ECO:0007669"/>
    <property type="project" value="InterPro"/>
</dbReference>
<evidence type="ECO:0000259" key="4">
    <source>
        <dbReference type="Pfam" id="PF08125"/>
    </source>
</evidence>
<sequence length="501" mass="56093">MNVLSTQTIDKANAQIKPNTQINTADVGIVHLGFGAFHRAHQALITNRVMKEHGGNWKIVGVNNWRAAGKFGSETGIESEFASQDNLYTVAVGQDDRVELEVIGAIQEVLFSNQVEKILGYMTSENVKVVSLTITEKGYCHHPSTGHLDLNNPLIQHDLHNISQPHSAIGFLVSAIKTRKENGIAPFTPLTCDNLPENGHVLKRVVLDFAEQLDPELSQWIDANIHFPCSMVDRIVPQTTTADIDKITTQLGVQDNCCVITEPFLQWVIEDKFNNERPAWESTSIANIMLTDDVIPFENMKLRLLNGTHSSIAYLGYLSGYQTVSETMRDPNFKTFIRYLMDKEISPSVSVEGIDLEAYKDQLIERYQNTALQHRTWQIAMDGSQKLPQRFLQTISYGLEHNIDISGLVFAVAAWMKYVSGVDEQGNAIDVKDPLSGKFAQIWQQHSKSVSALVKEFLALDAIFSTQLANNRVFKAQLIDALNRLIQYGAKHSVQQFIQAV</sequence>
<protein>
    <submittedName>
        <fullName evidence="5">Mannitol dehydrogenase family protein</fullName>
    </submittedName>
</protein>
<evidence type="ECO:0000256" key="2">
    <source>
        <dbReference type="ARBA" id="ARBA00023027"/>
    </source>
</evidence>
<dbReference type="InterPro" id="IPR008927">
    <property type="entry name" value="6-PGluconate_DH-like_C_sf"/>
</dbReference>
<dbReference type="Gene3D" id="1.10.1040.10">
    <property type="entry name" value="N-(1-d-carboxylethyl)-l-norvaline Dehydrogenase, domain 2"/>
    <property type="match status" value="1"/>
</dbReference>
<gene>
    <name evidence="5" type="ORF">CIK83_12910</name>
</gene>
<dbReference type="Proteomes" id="UP000252479">
    <property type="component" value="Unassembled WGS sequence"/>
</dbReference>
<dbReference type="Gene3D" id="3.40.50.720">
    <property type="entry name" value="NAD(P)-binding Rossmann-like Domain"/>
    <property type="match status" value="1"/>
</dbReference>
<dbReference type="InterPro" id="IPR023027">
    <property type="entry name" value="Mannitol_DH_CS"/>
</dbReference>
<proteinExistence type="predicted"/>
<dbReference type="PANTHER" id="PTHR43362:SF1">
    <property type="entry name" value="MANNITOL DEHYDROGENASE 2-RELATED"/>
    <property type="match status" value="1"/>
</dbReference>
<evidence type="ECO:0000259" key="3">
    <source>
        <dbReference type="Pfam" id="PF01232"/>
    </source>
</evidence>
<evidence type="ECO:0000256" key="1">
    <source>
        <dbReference type="ARBA" id="ARBA00023002"/>
    </source>
</evidence>
<dbReference type="Pfam" id="PF08125">
    <property type="entry name" value="Mannitol_dh_C"/>
    <property type="match status" value="1"/>
</dbReference>
<accession>A0A368LHX1</accession>
<evidence type="ECO:0000313" key="6">
    <source>
        <dbReference type="Proteomes" id="UP000252479"/>
    </source>
</evidence>
<dbReference type="EMBL" id="QPGL01000002">
    <property type="protein sequence ID" value="RCS70340.1"/>
    <property type="molecule type" value="Genomic_DNA"/>
</dbReference>
<dbReference type="Pfam" id="PF01232">
    <property type="entry name" value="Mannitol_dh"/>
    <property type="match status" value="1"/>
</dbReference>
<dbReference type="SUPFAM" id="SSF51735">
    <property type="entry name" value="NAD(P)-binding Rossmann-fold domains"/>
    <property type="match status" value="1"/>
</dbReference>
<evidence type="ECO:0000313" key="5">
    <source>
        <dbReference type="EMBL" id="RCS70340.1"/>
    </source>
</evidence>
<comment type="caution">
    <text evidence="5">The sequence shown here is derived from an EMBL/GenBank/DDBJ whole genome shotgun (WGS) entry which is preliminary data.</text>
</comment>
<organism evidence="5 6">
    <name type="scientific">Vibrio casei</name>
    <dbReference type="NCBI Taxonomy" id="673372"/>
    <lineage>
        <taxon>Bacteria</taxon>
        <taxon>Pseudomonadati</taxon>
        <taxon>Pseudomonadota</taxon>
        <taxon>Gammaproteobacteria</taxon>
        <taxon>Vibrionales</taxon>
        <taxon>Vibrionaceae</taxon>
        <taxon>Vibrio</taxon>
    </lineage>
</organism>
<dbReference type="PRINTS" id="PR00084">
    <property type="entry name" value="MTLDHDRGNASE"/>
</dbReference>
<name>A0A368LHX1_9VIBR</name>
<dbReference type="RefSeq" id="WP_086958736.1">
    <property type="nucleotide sequence ID" value="NZ_FUKS01000007.1"/>
</dbReference>
<reference evidence="5 6" key="1">
    <citation type="journal article" date="2017" name="Elife">
        <title>Extensive horizontal gene transfer in cheese-associated bacteria.</title>
        <authorList>
            <person name="Bonham K.S."/>
            <person name="Wolfe B.E."/>
            <person name="Dutton R.J."/>
        </authorList>
    </citation>
    <scope>NUCLEOTIDE SEQUENCE [LARGE SCALE GENOMIC DNA]</scope>
    <source>
        <strain evidence="5 6">JB196</strain>
    </source>
</reference>
<dbReference type="GeneID" id="303189820"/>
<dbReference type="GO" id="GO:0016616">
    <property type="term" value="F:oxidoreductase activity, acting on the CH-OH group of donors, NAD or NADP as acceptor"/>
    <property type="evidence" value="ECO:0007669"/>
    <property type="project" value="TreeGrafter"/>
</dbReference>
<keyword evidence="2" id="KW-0520">NAD</keyword>
<dbReference type="InterPro" id="IPR013328">
    <property type="entry name" value="6PGD_dom2"/>
</dbReference>
<dbReference type="SUPFAM" id="SSF48179">
    <property type="entry name" value="6-phosphogluconate dehydrogenase C-terminal domain-like"/>
    <property type="match status" value="1"/>
</dbReference>
<dbReference type="PROSITE" id="PS00974">
    <property type="entry name" value="MANNITOL_DHGENASE"/>
    <property type="match status" value="1"/>
</dbReference>
<dbReference type="PANTHER" id="PTHR43362">
    <property type="entry name" value="MANNITOL DEHYDROGENASE DSF1-RELATED"/>
    <property type="match status" value="1"/>
</dbReference>
<dbReference type="InterPro" id="IPR000669">
    <property type="entry name" value="Mannitol_DH"/>
</dbReference>
<dbReference type="InterPro" id="IPR013131">
    <property type="entry name" value="Mannitol_DH_N"/>
</dbReference>
<dbReference type="InterPro" id="IPR050988">
    <property type="entry name" value="Mannitol_DH/Oxidoreductase"/>
</dbReference>
<dbReference type="InterPro" id="IPR013118">
    <property type="entry name" value="Mannitol_DH_C"/>
</dbReference>
<dbReference type="InterPro" id="IPR036291">
    <property type="entry name" value="NAD(P)-bd_dom_sf"/>
</dbReference>
<feature type="domain" description="Mannitol dehydrogenase C-terminal" evidence="4">
    <location>
        <begin position="293"/>
        <end position="485"/>
    </location>
</feature>
<feature type="domain" description="Mannitol dehydrogenase N-terminal" evidence="3">
    <location>
        <begin position="28"/>
        <end position="281"/>
    </location>
</feature>
<keyword evidence="1" id="KW-0560">Oxidoreductase</keyword>
<keyword evidence="6" id="KW-1185">Reference proteome</keyword>
<dbReference type="AlphaFoldDB" id="A0A368LHX1"/>